<gene>
    <name evidence="1" type="ORF">SDC9_38137</name>
</gene>
<proteinExistence type="predicted"/>
<dbReference type="AlphaFoldDB" id="A0A644VL62"/>
<accession>A0A644VL62</accession>
<evidence type="ECO:0000313" key="1">
    <source>
        <dbReference type="EMBL" id="MPL92046.1"/>
    </source>
</evidence>
<protein>
    <submittedName>
        <fullName evidence="1">Uncharacterized protein</fullName>
    </submittedName>
</protein>
<name>A0A644VL62_9ZZZZ</name>
<sequence>MVALPPAEGYKVKIFKVVVHVQILVCTLKSMQRRLASSKIATNFSLKNGGKNFLQKNMKKR</sequence>
<dbReference type="EMBL" id="VSSQ01000346">
    <property type="protein sequence ID" value="MPL92046.1"/>
    <property type="molecule type" value="Genomic_DNA"/>
</dbReference>
<comment type="caution">
    <text evidence="1">The sequence shown here is derived from an EMBL/GenBank/DDBJ whole genome shotgun (WGS) entry which is preliminary data.</text>
</comment>
<organism evidence="1">
    <name type="scientific">bioreactor metagenome</name>
    <dbReference type="NCBI Taxonomy" id="1076179"/>
    <lineage>
        <taxon>unclassified sequences</taxon>
        <taxon>metagenomes</taxon>
        <taxon>ecological metagenomes</taxon>
    </lineage>
</organism>
<reference evidence="1" key="1">
    <citation type="submission" date="2019-08" db="EMBL/GenBank/DDBJ databases">
        <authorList>
            <person name="Kucharzyk K."/>
            <person name="Murdoch R.W."/>
            <person name="Higgins S."/>
            <person name="Loffler F."/>
        </authorList>
    </citation>
    <scope>NUCLEOTIDE SEQUENCE</scope>
</reference>